<keyword evidence="1" id="KW-0175">Coiled coil</keyword>
<dbReference type="AlphaFoldDB" id="A0A8H6TFN8"/>
<dbReference type="OrthoDB" id="2310204at2759"/>
<protein>
    <submittedName>
        <fullName evidence="3">Uncharacterized protein</fullName>
    </submittedName>
</protein>
<keyword evidence="4" id="KW-1185">Reference proteome</keyword>
<evidence type="ECO:0000256" key="2">
    <source>
        <dbReference type="SAM" id="MobiDB-lite"/>
    </source>
</evidence>
<gene>
    <name evidence="3" type="ORF">MIND_00098200</name>
</gene>
<evidence type="ECO:0000313" key="3">
    <source>
        <dbReference type="EMBL" id="KAF7315821.1"/>
    </source>
</evidence>
<feature type="coiled-coil region" evidence="1">
    <location>
        <begin position="85"/>
        <end position="119"/>
    </location>
</feature>
<dbReference type="RefSeq" id="XP_037225844.1">
    <property type="nucleotide sequence ID" value="XM_037357934.1"/>
</dbReference>
<dbReference type="EMBL" id="JACAZF010000001">
    <property type="protein sequence ID" value="KAF7315821.1"/>
    <property type="molecule type" value="Genomic_DNA"/>
</dbReference>
<comment type="caution">
    <text evidence="3">The sequence shown here is derived from an EMBL/GenBank/DDBJ whole genome shotgun (WGS) entry which is preliminary data.</text>
</comment>
<organism evidence="3 4">
    <name type="scientific">Mycena indigotica</name>
    <dbReference type="NCBI Taxonomy" id="2126181"/>
    <lineage>
        <taxon>Eukaryota</taxon>
        <taxon>Fungi</taxon>
        <taxon>Dikarya</taxon>
        <taxon>Basidiomycota</taxon>
        <taxon>Agaricomycotina</taxon>
        <taxon>Agaricomycetes</taxon>
        <taxon>Agaricomycetidae</taxon>
        <taxon>Agaricales</taxon>
        <taxon>Marasmiineae</taxon>
        <taxon>Mycenaceae</taxon>
        <taxon>Mycena</taxon>
    </lineage>
</organism>
<dbReference type="Proteomes" id="UP000636479">
    <property type="component" value="Unassembled WGS sequence"/>
</dbReference>
<accession>A0A8H6TFN8</accession>
<feature type="region of interest" description="Disordered" evidence="2">
    <location>
        <begin position="49"/>
        <end position="76"/>
    </location>
</feature>
<feature type="region of interest" description="Disordered" evidence="2">
    <location>
        <begin position="252"/>
        <end position="349"/>
    </location>
</feature>
<feature type="region of interest" description="Disordered" evidence="2">
    <location>
        <begin position="424"/>
        <end position="452"/>
    </location>
</feature>
<evidence type="ECO:0000313" key="4">
    <source>
        <dbReference type="Proteomes" id="UP000636479"/>
    </source>
</evidence>
<evidence type="ECO:0000256" key="1">
    <source>
        <dbReference type="SAM" id="Coils"/>
    </source>
</evidence>
<proteinExistence type="predicted"/>
<sequence length="718" mass="77546">MQPPHSFNSRHSETRSHRRCASEPLSPHIQVHPLISNQPRPRYSFLPTLSRKPPPTTEIYSPHLSPRVPTQHYPPTRIGQPALKLAAIKERLADLEATNERFQQRINSYETDIEMLNSSVSYFSSEYYSGLLTIRDLRARTKRDAEVLSSQEYQLCQLKKFVGLMVEIGLHEPVLARVHSDVIKGTKDFETTLVESIRSAAARPGSAWSHILASMVAAENIPVNDSQPTSTTTTFDDACSNASTVDDLLQSLKNGDIPSTKHRSIFSQTSKAKSPPQPKVNLKSPKTPKPPFSIRPALASLDPNRVSKSSSSIQSRVPTTKKSATARRVESQRRPKKTNGAPADISASSNGALASLQRIIDHFSSGSLGSLEMSTEGTSQCEDVNGGASLSPIRICIRPPTSCSGRERATRSVATLSPTKVTTLDSPLFIGSPPQRRPRLRTTTASPSLGSQSLVLPPAGPCVSLAGPTTSLLSLLQSPSPSDEMLFTLLPVSLLASTLPIWAVATPLDEREPVEKRAVDFNNPTLTGGSWLDASAGLGEPLNVVISAQSSPEVLTTDGFLKYANAIGFDKECLGLHIGNPQQANLGDGRGWVNETEVLREDFGVPGSIGTCLESLEGGNHFRVWQQAGTNAIFLAVSKEEDAEDSHNIIPDGYNIGRDLLVAAAVGKKTWFDISKFKIVHYTTVLTNLTGFLAPGSDGINHGIAQDGVTKLLTVTIS</sequence>
<dbReference type="GeneID" id="59340450"/>
<name>A0A8H6TFN8_9AGAR</name>
<reference evidence="3" key="1">
    <citation type="submission" date="2020-05" db="EMBL/GenBank/DDBJ databases">
        <title>Mycena genomes resolve the evolution of fungal bioluminescence.</title>
        <authorList>
            <person name="Tsai I.J."/>
        </authorList>
    </citation>
    <scope>NUCLEOTIDE SEQUENCE</scope>
    <source>
        <strain evidence="3">171206Taipei</strain>
    </source>
</reference>
<feature type="region of interest" description="Disordered" evidence="2">
    <location>
        <begin position="1"/>
        <end position="26"/>
    </location>
</feature>